<dbReference type="Proteomes" id="UP000077202">
    <property type="component" value="Unassembled WGS sequence"/>
</dbReference>
<sequence>MSTPLERRLLDFFGPSPTTPSLTVSSTSVYSAATAAYRNIVAHRSSSSSCTPPASAFPWAAVQSSVEELVCCTLESVFSEHYSLSSAQLSSVPASLQDEGERLACRKGRR</sequence>
<keyword evidence="2" id="KW-1185">Reference proteome</keyword>
<dbReference type="EMBL" id="LVLJ01001166">
    <property type="protein sequence ID" value="OAE31146.1"/>
    <property type="molecule type" value="Genomic_DNA"/>
</dbReference>
<gene>
    <name evidence="1" type="ORF">AXG93_2508s1090</name>
</gene>
<protein>
    <submittedName>
        <fullName evidence="1">Uncharacterized protein</fullName>
    </submittedName>
</protein>
<evidence type="ECO:0000313" key="2">
    <source>
        <dbReference type="Proteomes" id="UP000077202"/>
    </source>
</evidence>
<comment type="caution">
    <text evidence="1">The sequence shown here is derived from an EMBL/GenBank/DDBJ whole genome shotgun (WGS) entry which is preliminary data.</text>
</comment>
<dbReference type="AlphaFoldDB" id="A0A176WG79"/>
<accession>A0A176WG79</accession>
<evidence type="ECO:0000313" key="1">
    <source>
        <dbReference type="EMBL" id="OAE31146.1"/>
    </source>
</evidence>
<reference evidence="1" key="1">
    <citation type="submission" date="2016-03" db="EMBL/GenBank/DDBJ databases">
        <title>Mechanisms controlling the formation of the plant cell surface in tip-growing cells are functionally conserved among land plants.</title>
        <authorList>
            <person name="Honkanen S."/>
            <person name="Jones V.A."/>
            <person name="Morieri G."/>
            <person name="Champion C."/>
            <person name="Hetherington A.J."/>
            <person name="Kelly S."/>
            <person name="Saint-Marcoux D."/>
            <person name="Proust H."/>
            <person name="Prescott H."/>
            <person name="Dolan L."/>
        </authorList>
    </citation>
    <scope>NUCLEOTIDE SEQUENCE [LARGE SCALE GENOMIC DNA]</scope>
    <source>
        <tissue evidence="1">Whole gametophyte</tissue>
    </source>
</reference>
<organism evidence="1 2">
    <name type="scientific">Marchantia polymorpha subsp. ruderalis</name>
    <dbReference type="NCBI Taxonomy" id="1480154"/>
    <lineage>
        <taxon>Eukaryota</taxon>
        <taxon>Viridiplantae</taxon>
        <taxon>Streptophyta</taxon>
        <taxon>Embryophyta</taxon>
        <taxon>Marchantiophyta</taxon>
        <taxon>Marchantiopsida</taxon>
        <taxon>Marchantiidae</taxon>
        <taxon>Marchantiales</taxon>
        <taxon>Marchantiaceae</taxon>
        <taxon>Marchantia</taxon>
    </lineage>
</organism>
<proteinExistence type="predicted"/>
<name>A0A176WG79_MARPO</name>